<dbReference type="Pfam" id="PF09479">
    <property type="entry name" value="Flg_new"/>
    <property type="match status" value="4"/>
</dbReference>
<dbReference type="EMBL" id="CP002158">
    <property type="protein sequence ID" value="ADL26315.1"/>
    <property type="molecule type" value="Genomic_DNA"/>
</dbReference>
<keyword evidence="6" id="KW-1185">Reference proteome</keyword>
<evidence type="ECO:0000313" key="4">
    <source>
        <dbReference type="EMBL" id="ADL26315.1"/>
    </source>
</evidence>
<gene>
    <name evidence="3" type="ordered locus">Fisuc_3042</name>
    <name evidence="4" type="ordered locus">FSU_0307</name>
</gene>
<accession>C9RPU0</accession>
<dbReference type="HOGENOM" id="CLU_341238_0_0_0"/>
<organism evidence="4 5">
    <name type="scientific">Fibrobacter succinogenes (strain ATCC 19169 / S85)</name>
    <dbReference type="NCBI Taxonomy" id="59374"/>
    <lineage>
        <taxon>Bacteria</taxon>
        <taxon>Pseudomonadati</taxon>
        <taxon>Fibrobacterota</taxon>
        <taxon>Fibrobacteria</taxon>
        <taxon>Fibrobacterales</taxon>
        <taxon>Fibrobacteraceae</taxon>
        <taxon>Fibrobacter</taxon>
    </lineage>
</organism>
<evidence type="ECO:0000256" key="2">
    <source>
        <dbReference type="SAM" id="SignalP"/>
    </source>
</evidence>
<evidence type="ECO:0000256" key="1">
    <source>
        <dbReference type="ARBA" id="ARBA00004196"/>
    </source>
</evidence>
<dbReference type="NCBIfam" id="TIGR02543">
    <property type="entry name" value="List_Bact_rpt"/>
    <property type="match status" value="2"/>
</dbReference>
<dbReference type="OrthoDB" id="9763188at2"/>
<keyword evidence="2" id="KW-0732">Signal</keyword>
<comment type="subcellular location">
    <subcellularLocation>
        <location evidence="1">Cell envelope</location>
    </subcellularLocation>
</comment>
<feature type="chain" id="PRO_5003000358" evidence="2">
    <location>
        <begin position="20"/>
        <end position="831"/>
    </location>
</feature>
<name>C9RPU0_FIBSS</name>
<proteinExistence type="predicted"/>
<dbReference type="Gene3D" id="2.160.20.110">
    <property type="match status" value="2"/>
</dbReference>
<dbReference type="AlphaFoldDB" id="C9RPU0"/>
<dbReference type="InterPro" id="IPR013378">
    <property type="entry name" value="InlB-like_B-rpt"/>
</dbReference>
<dbReference type="KEGG" id="fsu:Fisuc_3042"/>
<dbReference type="Proteomes" id="UP000001497">
    <property type="component" value="Chromosome"/>
</dbReference>
<dbReference type="RefSeq" id="WP_014545141.1">
    <property type="nucleotide sequence ID" value="NC_013410.1"/>
</dbReference>
<reference evidence="3 6" key="1">
    <citation type="submission" date="2009-10" db="EMBL/GenBank/DDBJ databases">
        <title>Complete sequence of Fibrobacter succinogenes subsp. succinogenes S85.</title>
        <authorList>
            <consortium name="US DOE Joint Genome Institute"/>
            <person name="Lucas S."/>
            <person name="Copeland A."/>
            <person name="Lapidus A."/>
            <person name="Glavina del Rio T."/>
            <person name="Tice H."/>
            <person name="Bruce D."/>
            <person name="Goodwin L."/>
            <person name="Pitluck S."/>
            <person name="Chertkov O."/>
            <person name="Detter J.C."/>
            <person name="Han C."/>
            <person name="Tapia R."/>
            <person name="Larimer F."/>
            <person name="Land M."/>
            <person name="Hauser L."/>
            <person name="Kyrpides N."/>
            <person name="Mikhailova N."/>
            <person name="Weimer P.J."/>
            <person name="Stevenson D.M."/>
            <person name="Boyum J."/>
            <person name="Brumm P.I."/>
            <person name="Mead D."/>
        </authorList>
    </citation>
    <scope>NUCLEOTIDE SEQUENCE [LARGE SCALE GENOMIC DNA]</scope>
    <source>
        <strain evidence="6">ATCC 19169 / S85</strain>
        <strain evidence="3">S85</strain>
    </source>
</reference>
<dbReference type="InterPro" id="IPR042229">
    <property type="entry name" value="Listeria/Bacterioides_rpt_sf"/>
</dbReference>
<dbReference type="Proteomes" id="UP000000517">
    <property type="component" value="Chromosome"/>
</dbReference>
<reference evidence="5" key="2">
    <citation type="submission" date="2010-08" db="EMBL/GenBank/DDBJ databases">
        <title>Complete sequence of Fibrobacter succinogenes subsp. succinogenes S85.</title>
        <authorList>
            <person name="Durkin A.S."/>
            <person name="Nelson K.E."/>
            <person name="Morrison M."/>
            <person name="Forsberg C.W."/>
            <person name="Wilson D.B."/>
            <person name="Russell J.B."/>
            <person name="Cann I.K.O."/>
            <person name="Mackie R.I."/>
            <person name="White B.A."/>
        </authorList>
    </citation>
    <scope>NUCLEOTIDE SEQUENCE [LARGE SCALE GENOMIC DNA]</scope>
    <source>
        <strain evidence="5">ATCC 19169 / S85</strain>
    </source>
</reference>
<feature type="signal peptide" evidence="2">
    <location>
        <begin position="1"/>
        <end position="19"/>
    </location>
</feature>
<evidence type="ECO:0000313" key="5">
    <source>
        <dbReference type="Proteomes" id="UP000000517"/>
    </source>
</evidence>
<protein>
    <submittedName>
        <fullName evidence="3">Cell wall/surface repeat protein</fullName>
    </submittedName>
    <submittedName>
        <fullName evidence="4">Internalin domain protein</fullName>
    </submittedName>
</protein>
<dbReference type="STRING" id="59374.FSU_0307"/>
<dbReference type="eggNOG" id="COG4886">
    <property type="taxonomic scope" value="Bacteria"/>
</dbReference>
<evidence type="ECO:0000313" key="6">
    <source>
        <dbReference type="Proteomes" id="UP000001497"/>
    </source>
</evidence>
<dbReference type="GO" id="GO:0030313">
    <property type="term" value="C:cell envelope"/>
    <property type="evidence" value="ECO:0007669"/>
    <property type="project" value="UniProtKB-SubCell"/>
</dbReference>
<dbReference type="Gene3D" id="2.60.40.4270">
    <property type="entry name" value="Listeria-Bacteroides repeat domain"/>
    <property type="match status" value="3"/>
</dbReference>
<reference evidence="4" key="3">
    <citation type="submission" date="2010-08" db="EMBL/GenBank/DDBJ databases">
        <authorList>
            <person name="Durkin A.S."/>
            <person name="Nelson K.E."/>
            <person name="Morrison M."/>
            <person name="Forsberg C.W."/>
            <person name="Wilson D.B."/>
            <person name="Russell J.B."/>
            <person name="Cann I.K.O."/>
            <person name="Mackie R.I."/>
            <person name="White B.A."/>
        </authorList>
    </citation>
    <scope>NUCLEOTIDE SEQUENCE</scope>
    <source>
        <strain evidence="4">S85</strain>
    </source>
</reference>
<sequence>MLRSFYAFICLLIAGNAFAVVAVRDTIYIDYDLQGGTNNPENLSSYLYKYSDRSDAPSINFFPPTKDGAEFLGWYFNSSPYDNNAITYADAVISVTRTQNGRLSLYARWGVKAKIPQQNESGCMLVHDAAELYGAVKVSDSLMRKNKQICVSIENDIVVNKNLLASDGTPNEGSHYWWKPFGNFMGVIEGNGHTISGLYGNVGLVNLAEGEHNALIQNLGIIDSYFAGNGYVGSFIANTLGFGTSLKNVYSTATLDSRGSYVGGLVGYARVQQDYCIDVTLETSISKAPRAANTYDNNHNAVTVENAYFAGRLVGYRGGGLVGGTDFSVFKNTFFVGTAEAKEIFSAISQKGLTQCQDFPNWKVVAENTFYIDTYTNDEFEASAASATAFSDGTVLEKIVKGSSYPIWTQDIGKDAYPKLNGVYYDIAYDLAGGVNDSVNPSYYKPEQEVLLKPASKDGDIFEGWFADSNFTTPVEKILATDKGNKKFFAKWKKGYSITYVNDGTYSSVLNRNPVYRYADSATFVLKEPSKNGKTFVGWYSDSSFTTKVTELPTGNTEDIVLYAKWSAREIKIIYNLDGGTMGDAKNPETAMSGESILLKSPTREGFLFRGWIGPNGGNLDKLGDFDRSIYVNSKDDEFNLKAVWIYAPQKPATDADGCYLVTNVHELFYFDEIANNELSEKPPIKSCIKIMNDIVVNENMNKDYVDWHPMNYENIFAGIIYGNGHSISGMYMSCNFFYNDNYKAFYGLIENKPYQQVYPEVQNLYLANFYFANEYYDKVLLNVNGRDGVGGPRSGIRKTIDPTPLKKNFAPRYDAKGRSMNARPNYGVYF</sequence>
<dbReference type="KEGG" id="fsc:FSU_0307"/>
<evidence type="ECO:0000313" key="3">
    <source>
        <dbReference type="EMBL" id="ACX76622.1"/>
    </source>
</evidence>
<dbReference type="EMBL" id="CP001792">
    <property type="protein sequence ID" value="ACX76622.1"/>
    <property type="molecule type" value="Genomic_DNA"/>
</dbReference>